<reference evidence="2 3" key="1">
    <citation type="submission" date="2019-02" db="EMBL/GenBank/DDBJ databases">
        <title>Genomic Encyclopedia of Archaeal and Bacterial Type Strains, Phase II (KMG-II): from individual species to whole genera.</title>
        <authorList>
            <person name="Goeker M."/>
        </authorList>
    </citation>
    <scope>NUCLEOTIDE SEQUENCE [LARGE SCALE GENOMIC DNA]</scope>
    <source>
        <strain evidence="2 3">DSM 18101</strain>
    </source>
</reference>
<evidence type="ECO:0008006" key="4">
    <source>
        <dbReference type="Google" id="ProtNLM"/>
    </source>
</evidence>
<evidence type="ECO:0000256" key="1">
    <source>
        <dbReference type="SAM" id="Phobius"/>
    </source>
</evidence>
<keyword evidence="1" id="KW-0812">Transmembrane</keyword>
<evidence type="ECO:0000313" key="3">
    <source>
        <dbReference type="Proteomes" id="UP000292958"/>
    </source>
</evidence>
<feature type="transmembrane region" description="Helical" evidence="1">
    <location>
        <begin position="49"/>
        <end position="74"/>
    </location>
</feature>
<evidence type="ECO:0000313" key="2">
    <source>
        <dbReference type="EMBL" id="RZU35537.1"/>
    </source>
</evidence>
<gene>
    <name evidence="2" type="ORF">BDD14_5600</name>
</gene>
<feature type="transmembrane region" description="Helical" evidence="1">
    <location>
        <begin position="86"/>
        <end position="107"/>
    </location>
</feature>
<dbReference type="AlphaFoldDB" id="A0A4Q7YDZ3"/>
<protein>
    <recommendedName>
        <fullName evidence="4">DoxX family protein</fullName>
    </recommendedName>
</protein>
<keyword evidence="1" id="KW-1133">Transmembrane helix</keyword>
<name>A0A4Q7YDZ3_9BACT</name>
<proteinExistence type="predicted"/>
<sequence>MRRLYSTFAGGWPGIGLLLMRVVLGASLLLRANSALWSNPDVSTTIISAFLTVFGLLLIPGLWTPLVGALVALLEILQIMTIGGDRWVTVLLGTIGCALAMLGPGLWSVDARLFGWKRVQPPPRKIRANS</sequence>
<comment type="caution">
    <text evidence="2">The sequence shown here is derived from an EMBL/GenBank/DDBJ whole genome shotgun (WGS) entry which is preliminary data.</text>
</comment>
<keyword evidence="3" id="KW-1185">Reference proteome</keyword>
<dbReference type="Proteomes" id="UP000292958">
    <property type="component" value="Unassembled WGS sequence"/>
</dbReference>
<accession>A0A4Q7YDZ3</accession>
<keyword evidence="1" id="KW-0472">Membrane</keyword>
<dbReference type="EMBL" id="SHKW01000002">
    <property type="protein sequence ID" value="RZU35537.1"/>
    <property type="molecule type" value="Genomic_DNA"/>
</dbReference>
<organism evidence="2 3">
    <name type="scientific">Edaphobacter modestus</name>
    <dbReference type="NCBI Taxonomy" id="388466"/>
    <lineage>
        <taxon>Bacteria</taxon>
        <taxon>Pseudomonadati</taxon>
        <taxon>Acidobacteriota</taxon>
        <taxon>Terriglobia</taxon>
        <taxon>Terriglobales</taxon>
        <taxon>Acidobacteriaceae</taxon>
        <taxon>Edaphobacter</taxon>
    </lineage>
</organism>